<evidence type="ECO:0000313" key="1">
    <source>
        <dbReference type="EMBL" id="KAK6643876.1"/>
    </source>
</evidence>
<sequence length="86" mass="9331">MAVPAPGQTPKSGAQILTKLLFYVWGLFFGYPPSDFRDEGDEKDAGKPRKMNLIFPKGCLSISLLGKRTKNNKNVRGKSASGGSQD</sequence>
<reference evidence="1 2" key="1">
    <citation type="submission" date="2023-10" db="EMBL/GenBank/DDBJ databases">
        <title>Genomes of two closely related lineages of the louse Polyplax serrata with different host specificities.</title>
        <authorList>
            <person name="Martinu J."/>
            <person name="Tarabai H."/>
            <person name="Stefka J."/>
            <person name="Hypsa V."/>
        </authorList>
    </citation>
    <scope>NUCLEOTIDE SEQUENCE [LARGE SCALE GENOMIC DNA]</scope>
    <source>
        <strain evidence="1">HR10_N</strain>
    </source>
</reference>
<dbReference type="Proteomes" id="UP001372834">
    <property type="component" value="Unassembled WGS sequence"/>
</dbReference>
<proteinExistence type="predicted"/>
<accession>A0AAN8SFG4</accession>
<comment type="caution">
    <text evidence="1">The sequence shown here is derived from an EMBL/GenBank/DDBJ whole genome shotgun (WGS) entry which is preliminary data.</text>
</comment>
<name>A0AAN8SFG4_POLSC</name>
<dbReference type="EMBL" id="JAWJWE010000001">
    <property type="protein sequence ID" value="KAK6643876.1"/>
    <property type="molecule type" value="Genomic_DNA"/>
</dbReference>
<organism evidence="1 2">
    <name type="scientific">Polyplax serrata</name>
    <name type="common">Common mouse louse</name>
    <dbReference type="NCBI Taxonomy" id="468196"/>
    <lineage>
        <taxon>Eukaryota</taxon>
        <taxon>Metazoa</taxon>
        <taxon>Ecdysozoa</taxon>
        <taxon>Arthropoda</taxon>
        <taxon>Hexapoda</taxon>
        <taxon>Insecta</taxon>
        <taxon>Pterygota</taxon>
        <taxon>Neoptera</taxon>
        <taxon>Paraneoptera</taxon>
        <taxon>Psocodea</taxon>
        <taxon>Troctomorpha</taxon>
        <taxon>Phthiraptera</taxon>
        <taxon>Anoplura</taxon>
        <taxon>Polyplacidae</taxon>
        <taxon>Polyplax</taxon>
    </lineage>
</organism>
<dbReference type="AlphaFoldDB" id="A0AAN8SFG4"/>
<protein>
    <submittedName>
        <fullName evidence="1">Uncharacterized protein</fullName>
    </submittedName>
</protein>
<gene>
    <name evidence="1" type="ORF">RUM43_000139</name>
</gene>
<evidence type="ECO:0000313" key="2">
    <source>
        <dbReference type="Proteomes" id="UP001372834"/>
    </source>
</evidence>